<sequence length="251" mass="25558">MELTHTFTVPTSVEDTWTHFQDIAAVAECFPGAQVTSADGDTFQGTCKVKLGPIALVYAGSGTFVERDEEAHAFVVEAKGKDKRGNGTAGATVQLSMAAADGGGTTVEVLTDLAITGKPAQFGRGVMQDVSDKLLGQFVACLEERLGTAGDRAPAAAEEAGDAAAGGQEDVSELSAAAPAAPPAAAQPQPPPAPVRSVPSGSSGSSGSSNDEALDLGATVLPVLLKSYGKQAAAALLGLLALRWVVRRRRR</sequence>
<keyword evidence="3" id="KW-1185">Reference proteome</keyword>
<feature type="compositionally biased region" description="Low complexity" evidence="1">
    <location>
        <begin position="195"/>
        <end position="209"/>
    </location>
</feature>
<feature type="compositionally biased region" description="Low complexity" evidence="1">
    <location>
        <begin position="152"/>
        <end position="187"/>
    </location>
</feature>
<evidence type="ECO:0000313" key="3">
    <source>
        <dbReference type="Proteomes" id="UP000245507"/>
    </source>
</evidence>
<dbReference type="Pfam" id="PF06240">
    <property type="entry name" value="COXG"/>
    <property type="match status" value="1"/>
</dbReference>
<dbReference type="PANTHER" id="PTHR38588">
    <property type="entry name" value="BLL0334 PROTEIN"/>
    <property type="match status" value="1"/>
</dbReference>
<dbReference type="AlphaFoldDB" id="A0A316TIX1"/>
<dbReference type="SUPFAM" id="SSF55961">
    <property type="entry name" value="Bet v1-like"/>
    <property type="match status" value="1"/>
</dbReference>
<evidence type="ECO:0000313" key="2">
    <source>
        <dbReference type="EMBL" id="PWN02202.1"/>
    </source>
</evidence>
<dbReference type="InterPro" id="IPR023393">
    <property type="entry name" value="START-like_dom_sf"/>
</dbReference>
<dbReference type="OrthoDB" id="9808623at2"/>
<protein>
    <submittedName>
        <fullName evidence="2">Carbon monoxide dehydrogenase</fullName>
    </submittedName>
</protein>
<evidence type="ECO:0000256" key="1">
    <source>
        <dbReference type="SAM" id="MobiDB-lite"/>
    </source>
</evidence>
<dbReference type="Proteomes" id="UP000245507">
    <property type="component" value="Unassembled WGS sequence"/>
</dbReference>
<gene>
    <name evidence="2" type="ORF">DJ010_13845</name>
</gene>
<dbReference type="InterPro" id="IPR010419">
    <property type="entry name" value="CO_DH_gsu"/>
</dbReference>
<organism evidence="2 3">
    <name type="scientific">Nocardioides silvaticus</name>
    <dbReference type="NCBI Taxonomy" id="2201891"/>
    <lineage>
        <taxon>Bacteria</taxon>
        <taxon>Bacillati</taxon>
        <taxon>Actinomycetota</taxon>
        <taxon>Actinomycetes</taxon>
        <taxon>Propionibacteriales</taxon>
        <taxon>Nocardioidaceae</taxon>
        <taxon>Nocardioides</taxon>
    </lineage>
</organism>
<name>A0A316TIX1_9ACTN</name>
<reference evidence="2 3" key="1">
    <citation type="submission" date="2018-05" db="EMBL/GenBank/DDBJ databases">
        <title>Nocardioides silvaticus genome.</title>
        <authorList>
            <person name="Li C."/>
            <person name="Wang G."/>
        </authorList>
    </citation>
    <scope>NUCLEOTIDE SEQUENCE [LARGE SCALE GENOMIC DNA]</scope>
    <source>
        <strain evidence="2 3">CCTCC AB 2018079</strain>
    </source>
</reference>
<dbReference type="CDD" id="cd07823">
    <property type="entry name" value="SRPBCC_5"/>
    <property type="match status" value="1"/>
</dbReference>
<proteinExistence type="predicted"/>
<dbReference type="PANTHER" id="PTHR38588:SF1">
    <property type="entry name" value="BLL0334 PROTEIN"/>
    <property type="match status" value="1"/>
</dbReference>
<dbReference type="Gene3D" id="3.30.530.20">
    <property type="match status" value="1"/>
</dbReference>
<dbReference type="RefSeq" id="WP_109694731.1">
    <property type="nucleotide sequence ID" value="NZ_QGDD01000006.1"/>
</dbReference>
<comment type="caution">
    <text evidence="2">The sequence shown here is derived from an EMBL/GenBank/DDBJ whole genome shotgun (WGS) entry which is preliminary data.</text>
</comment>
<accession>A0A316TIX1</accession>
<dbReference type="EMBL" id="QGDD01000006">
    <property type="protein sequence ID" value="PWN02202.1"/>
    <property type="molecule type" value="Genomic_DNA"/>
</dbReference>
<feature type="region of interest" description="Disordered" evidence="1">
    <location>
        <begin position="152"/>
        <end position="211"/>
    </location>
</feature>